<dbReference type="Gene3D" id="2.130.10.10">
    <property type="entry name" value="YVTN repeat-like/Quinoprotein amine dehydrogenase"/>
    <property type="match status" value="1"/>
</dbReference>
<accession>A0A1E4RP50</accession>
<name>A0A1E4RP50_9ASCO</name>
<dbReference type="PROSITE" id="PS50082">
    <property type="entry name" value="WD_REPEATS_2"/>
    <property type="match status" value="1"/>
</dbReference>
<dbReference type="GO" id="GO:0044774">
    <property type="term" value="P:mitotic DNA integrity checkpoint signaling"/>
    <property type="evidence" value="ECO:0007669"/>
    <property type="project" value="EnsemblFungi"/>
</dbReference>
<dbReference type="GO" id="GO:0007094">
    <property type="term" value="P:mitotic spindle assembly checkpoint signaling"/>
    <property type="evidence" value="ECO:0007669"/>
    <property type="project" value="EnsemblFungi"/>
</dbReference>
<dbReference type="SUPFAM" id="SSF50978">
    <property type="entry name" value="WD40 repeat-like"/>
    <property type="match status" value="1"/>
</dbReference>
<dbReference type="GO" id="GO:1990298">
    <property type="term" value="C:bub1-bub3 complex"/>
    <property type="evidence" value="ECO:0007669"/>
    <property type="project" value="EnsemblFungi"/>
</dbReference>
<reference evidence="5" key="1">
    <citation type="submission" date="2016-05" db="EMBL/GenBank/DDBJ databases">
        <title>Comparative genomics of biotechnologically important yeasts.</title>
        <authorList>
            <consortium name="DOE Joint Genome Institute"/>
            <person name="Riley R."/>
            <person name="Haridas S."/>
            <person name="Wolfe K.H."/>
            <person name="Lopes M.R."/>
            <person name="Hittinger C.T."/>
            <person name="Goker M."/>
            <person name="Salamov A."/>
            <person name="Wisecaver J."/>
            <person name="Long T.M."/>
            <person name="Aerts A.L."/>
            <person name="Barry K."/>
            <person name="Choi C."/>
            <person name="Clum A."/>
            <person name="Coughlan A.Y."/>
            <person name="Deshpande S."/>
            <person name="Douglass A.P."/>
            <person name="Hanson S.J."/>
            <person name="Klenk H.-P."/>
            <person name="Labutti K."/>
            <person name="Lapidus A."/>
            <person name="Lindquist E."/>
            <person name="Lipzen A."/>
            <person name="Meier-Kolthoff J.P."/>
            <person name="Ohm R.A."/>
            <person name="Otillar R.P."/>
            <person name="Pangilinan J."/>
            <person name="Peng Y."/>
            <person name="Rokas A."/>
            <person name="Rosa C.A."/>
            <person name="Scheuner C."/>
            <person name="Sibirny A.A."/>
            <person name="Slot J.C."/>
            <person name="Stielow J.B."/>
            <person name="Sun H."/>
            <person name="Kurtzman C.P."/>
            <person name="Blackwell M."/>
            <person name="Grigoriev I.V."/>
            <person name="Jeffries T.W."/>
        </authorList>
    </citation>
    <scope>NUCLEOTIDE SEQUENCE [LARGE SCALE GENOMIC DNA]</scope>
    <source>
        <strain evidence="5">NRRL Y-1933</strain>
    </source>
</reference>
<dbReference type="GO" id="GO:1990942">
    <property type="term" value="P:mitotic metaphase chromosome recapture"/>
    <property type="evidence" value="ECO:0007669"/>
    <property type="project" value="EnsemblFungi"/>
</dbReference>
<dbReference type="SMART" id="SM00320">
    <property type="entry name" value="WD40"/>
    <property type="match status" value="4"/>
</dbReference>
<dbReference type="GeneID" id="30996718"/>
<dbReference type="PANTHER" id="PTHR10971">
    <property type="entry name" value="MRNA EXPORT FACTOR AND BUB3"/>
    <property type="match status" value="1"/>
</dbReference>
<dbReference type="GO" id="GO:1990758">
    <property type="term" value="P:mitotic sister chromatid biorientation"/>
    <property type="evidence" value="ECO:0007669"/>
    <property type="project" value="EnsemblFungi"/>
</dbReference>
<dbReference type="GO" id="GO:0033597">
    <property type="term" value="C:mitotic checkpoint complex"/>
    <property type="evidence" value="ECO:0007669"/>
    <property type="project" value="EnsemblFungi"/>
</dbReference>
<evidence type="ECO:0000256" key="2">
    <source>
        <dbReference type="ARBA" id="ARBA00022737"/>
    </source>
</evidence>
<dbReference type="EMBL" id="KV454539">
    <property type="protein sequence ID" value="ODV69050.1"/>
    <property type="molecule type" value="Genomic_DNA"/>
</dbReference>
<evidence type="ECO:0000256" key="1">
    <source>
        <dbReference type="ARBA" id="ARBA00022574"/>
    </source>
</evidence>
<dbReference type="InterPro" id="IPR019775">
    <property type="entry name" value="WD40_repeat_CS"/>
</dbReference>
<dbReference type="AlphaFoldDB" id="A0A1E4RP50"/>
<dbReference type="STRING" id="984485.A0A1E4RP50"/>
<dbReference type="InterPro" id="IPR015943">
    <property type="entry name" value="WD40/YVTN_repeat-like_dom_sf"/>
</dbReference>
<dbReference type="GO" id="GO:0140499">
    <property type="term" value="P:negative regulation of mitotic spindle assembly checkpoint signaling"/>
    <property type="evidence" value="ECO:0007669"/>
    <property type="project" value="EnsemblFungi"/>
</dbReference>
<feature type="repeat" description="WD" evidence="3">
    <location>
        <begin position="247"/>
        <end position="281"/>
    </location>
</feature>
<proteinExistence type="predicted"/>
<keyword evidence="2" id="KW-0677">Repeat</keyword>
<dbReference type="GO" id="GO:0043130">
    <property type="term" value="F:ubiquitin binding"/>
    <property type="evidence" value="ECO:0007669"/>
    <property type="project" value="EnsemblFungi"/>
</dbReference>
<evidence type="ECO:0000313" key="5">
    <source>
        <dbReference type="Proteomes" id="UP000095085"/>
    </source>
</evidence>
<dbReference type="InterPro" id="IPR001680">
    <property type="entry name" value="WD40_rpt"/>
</dbReference>
<evidence type="ECO:0000313" key="4">
    <source>
        <dbReference type="EMBL" id="ODV69050.1"/>
    </source>
</evidence>
<dbReference type="Pfam" id="PF00400">
    <property type="entry name" value="WD40"/>
    <property type="match status" value="1"/>
</dbReference>
<keyword evidence="1 3" id="KW-0853">WD repeat</keyword>
<evidence type="ECO:0000256" key="3">
    <source>
        <dbReference type="PROSITE-ProRule" id="PRU00221"/>
    </source>
</evidence>
<protein>
    <submittedName>
        <fullName evidence="4">WD40 repeat-like protein</fullName>
    </submittedName>
</protein>
<gene>
    <name evidence="4" type="ORF">HYPBUDRAFT_156054</name>
</gene>
<dbReference type="Proteomes" id="UP000095085">
    <property type="component" value="Unassembled WGS sequence"/>
</dbReference>
<dbReference type="PROSITE" id="PS00678">
    <property type="entry name" value="WD_REPEATS_1"/>
    <property type="match status" value="1"/>
</dbReference>
<dbReference type="GO" id="GO:1902499">
    <property type="term" value="P:positive regulation of protein autoubiquitination"/>
    <property type="evidence" value="ECO:0007669"/>
    <property type="project" value="EnsemblFungi"/>
</dbReference>
<dbReference type="InterPro" id="IPR036322">
    <property type="entry name" value="WD40_repeat_dom_sf"/>
</dbReference>
<keyword evidence="5" id="KW-1185">Reference proteome</keyword>
<sequence>MSEYVQLPTPPDLDVVSSLQFSNVDNQLSVASWDQSLLLYDVTNTPRLLNTFKSETPILSINYGLNSNATYLGGLDGSIRHIDYENMKISTDNATRTSSEGISQGINNLKNIKNKDNLIVSTSFDGTVQYIDTRIYKPVHTKTLDDKIFKIDTTSLNTVIGMANRKIEVYDIRNWDQPFQIRESGLKYQIRDLKCFPNEQGYALSSIDGRVSMEYFDNAPEVQAQKFAFKCHRQSNKQTKEDMVYPVNSLLFHPTGNTLFTAGSDGYVCLWNLERRRRMKQYQNLQQPVTFLDLNYNNQLLVLSTSDDNFKNKLDLATKLPSKSSKIWLKLKEN</sequence>
<dbReference type="GO" id="GO:0000776">
    <property type="term" value="C:kinetochore"/>
    <property type="evidence" value="ECO:0007669"/>
    <property type="project" value="EnsemblFungi"/>
</dbReference>
<dbReference type="RefSeq" id="XP_020078117.1">
    <property type="nucleotide sequence ID" value="XM_020222169.1"/>
</dbReference>
<dbReference type="OrthoDB" id="10262475at2759"/>
<organism evidence="4 5">
    <name type="scientific">Hyphopichia burtonii NRRL Y-1933</name>
    <dbReference type="NCBI Taxonomy" id="984485"/>
    <lineage>
        <taxon>Eukaryota</taxon>
        <taxon>Fungi</taxon>
        <taxon>Dikarya</taxon>
        <taxon>Ascomycota</taxon>
        <taxon>Saccharomycotina</taxon>
        <taxon>Pichiomycetes</taxon>
        <taxon>Debaryomycetaceae</taxon>
        <taxon>Hyphopichia</taxon>
    </lineage>
</organism>